<evidence type="ECO:0000313" key="1">
    <source>
        <dbReference type="EMBL" id="KAG1304530.1"/>
    </source>
</evidence>
<evidence type="ECO:0000313" key="2">
    <source>
        <dbReference type="Proteomes" id="UP000716291"/>
    </source>
</evidence>
<protein>
    <submittedName>
        <fullName evidence="1">Uncharacterized protein</fullName>
    </submittedName>
</protein>
<comment type="caution">
    <text evidence="1">The sequence shown here is derived from an EMBL/GenBank/DDBJ whole genome shotgun (WGS) entry which is preliminary data.</text>
</comment>
<sequence length="160" mass="18846">MRASTDVLTHDEYNAQMNEMVAQFGRVRARLLRADGLDLTLTLLLKYCYDILQEYYQLADYSFDIRYPAKQIIVDILRVDSSEFNLDEIIVDEELRYGLDSASRTTRQSIVIFFFLVIFKKSVYRPDAQELEEEEMKFARAAVWRPGRFARGRGHQDQNE</sequence>
<name>A0A9P6X400_RHIOR</name>
<proteinExistence type="predicted"/>
<accession>A0A9P6X400</accession>
<dbReference type="Proteomes" id="UP000716291">
    <property type="component" value="Unassembled WGS sequence"/>
</dbReference>
<dbReference type="AlphaFoldDB" id="A0A9P6X400"/>
<gene>
    <name evidence="1" type="ORF">G6F64_009131</name>
</gene>
<reference evidence="1" key="1">
    <citation type="journal article" date="2020" name="Microb. Genom.">
        <title>Genetic diversity of clinical and environmental Mucorales isolates obtained from an investigation of mucormycosis cases among solid organ transplant recipients.</title>
        <authorList>
            <person name="Nguyen M.H."/>
            <person name="Kaul D."/>
            <person name="Muto C."/>
            <person name="Cheng S.J."/>
            <person name="Richter R.A."/>
            <person name="Bruno V.M."/>
            <person name="Liu G."/>
            <person name="Beyhan S."/>
            <person name="Sundermann A.J."/>
            <person name="Mounaud S."/>
            <person name="Pasculle A.W."/>
            <person name="Nierman W.C."/>
            <person name="Driscoll E."/>
            <person name="Cumbie R."/>
            <person name="Clancy C.J."/>
            <person name="Dupont C.L."/>
        </authorList>
    </citation>
    <scope>NUCLEOTIDE SEQUENCE</scope>
    <source>
        <strain evidence="1">GL11</strain>
    </source>
</reference>
<organism evidence="1 2">
    <name type="scientific">Rhizopus oryzae</name>
    <name type="common">Mucormycosis agent</name>
    <name type="synonym">Rhizopus arrhizus var. delemar</name>
    <dbReference type="NCBI Taxonomy" id="64495"/>
    <lineage>
        <taxon>Eukaryota</taxon>
        <taxon>Fungi</taxon>
        <taxon>Fungi incertae sedis</taxon>
        <taxon>Mucoromycota</taxon>
        <taxon>Mucoromycotina</taxon>
        <taxon>Mucoromycetes</taxon>
        <taxon>Mucorales</taxon>
        <taxon>Mucorineae</taxon>
        <taxon>Rhizopodaceae</taxon>
        <taxon>Rhizopus</taxon>
    </lineage>
</organism>
<keyword evidence="2" id="KW-1185">Reference proteome</keyword>
<dbReference type="EMBL" id="JAANQT010001610">
    <property type="protein sequence ID" value="KAG1304530.1"/>
    <property type="molecule type" value="Genomic_DNA"/>
</dbReference>